<feature type="region of interest" description="Disordered" evidence="1">
    <location>
        <begin position="630"/>
        <end position="743"/>
    </location>
</feature>
<evidence type="ECO:0000313" key="5">
    <source>
        <dbReference type="Proteomes" id="UP000670092"/>
    </source>
</evidence>
<proteinExistence type="predicted"/>
<evidence type="ECO:0000313" key="4">
    <source>
        <dbReference type="EMBL" id="KAG5303190.1"/>
    </source>
</evidence>
<reference evidence="4 5" key="1">
    <citation type="submission" date="2021-01" db="EMBL/GenBank/DDBJ databases">
        <title>Chromosome-level genome assembly of a human fungal pathogen reveals clustering of transcriptionally co-regulated genes.</title>
        <authorList>
            <person name="Voorhies M."/>
            <person name="Cohen S."/>
            <person name="Shea T.P."/>
            <person name="Petrus S."/>
            <person name="Munoz J.F."/>
            <person name="Poplawski S."/>
            <person name="Goldman W.E."/>
            <person name="Michael T."/>
            <person name="Cuomo C.A."/>
            <person name="Sil A."/>
            <person name="Beyhan S."/>
        </authorList>
    </citation>
    <scope>NUCLEOTIDE SEQUENCE [LARGE SCALE GENOMIC DNA]</scope>
    <source>
        <strain evidence="4 5">G184AR</strain>
    </source>
</reference>
<feature type="compositionally biased region" description="Polar residues" evidence="1">
    <location>
        <begin position="608"/>
        <end position="617"/>
    </location>
</feature>
<feature type="compositionally biased region" description="Polar residues" evidence="1">
    <location>
        <begin position="435"/>
        <end position="460"/>
    </location>
</feature>
<evidence type="ECO:0000256" key="2">
    <source>
        <dbReference type="SAM" id="SignalP"/>
    </source>
</evidence>
<feature type="region of interest" description="Disordered" evidence="1">
    <location>
        <begin position="303"/>
        <end position="379"/>
    </location>
</feature>
<dbReference type="Pfam" id="PF24320">
    <property type="entry name" value="DUF7492"/>
    <property type="match status" value="1"/>
</dbReference>
<gene>
    <name evidence="4" type="ORF">I7I52_01107</name>
</gene>
<protein>
    <recommendedName>
        <fullName evidence="3">DUF7492 domain-containing protein</fullName>
    </recommendedName>
</protein>
<accession>A0A8H7Z2T9</accession>
<dbReference type="PRINTS" id="PR01217">
    <property type="entry name" value="PRICHEXTENSN"/>
</dbReference>
<evidence type="ECO:0000259" key="3">
    <source>
        <dbReference type="Pfam" id="PF24320"/>
    </source>
</evidence>
<organism evidence="4 5">
    <name type="scientific">Ajellomyces capsulatus</name>
    <name type="common">Darling's disease fungus</name>
    <name type="synonym">Histoplasma capsulatum</name>
    <dbReference type="NCBI Taxonomy" id="5037"/>
    <lineage>
        <taxon>Eukaryota</taxon>
        <taxon>Fungi</taxon>
        <taxon>Dikarya</taxon>
        <taxon>Ascomycota</taxon>
        <taxon>Pezizomycotina</taxon>
        <taxon>Eurotiomycetes</taxon>
        <taxon>Eurotiomycetidae</taxon>
        <taxon>Onygenales</taxon>
        <taxon>Ajellomycetaceae</taxon>
        <taxon>Histoplasma</taxon>
    </lineage>
</organism>
<evidence type="ECO:0000256" key="1">
    <source>
        <dbReference type="SAM" id="MobiDB-lite"/>
    </source>
</evidence>
<feature type="domain" description="DUF7492" evidence="3">
    <location>
        <begin position="22"/>
        <end position="295"/>
    </location>
</feature>
<feature type="compositionally biased region" description="Low complexity" evidence="1">
    <location>
        <begin position="648"/>
        <end position="666"/>
    </location>
</feature>
<feature type="region of interest" description="Disordered" evidence="1">
    <location>
        <begin position="491"/>
        <end position="617"/>
    </location>
</feature>
<keyword evidence="2" id="KW-0732">Signal</keyword>
<comment type="caution">
    <text evidence="4">The sequence shown here is derived from an EMBL/GenBank/DDBJ whole genome shotgun (WGS) entry which is preliminary data.</text>
</comment>
<feature type="compositionally biased region" description="Low complexity" evidence="1">
    <location>
        <begin position="587"/>
        <end position="601"/>
    </location>
</feature>
<name>A0A8H7Z2T9_AJECA</name>
<sequence>MRRLRPSLALMANIIYLFPIVAGHSWVEELTVIAKNGTFIGDPGFPRGYVPRDKPGFSDPMMQYLLPLPPASRPGPPPPGPPKILPTDNICKDTQMKQVQTDGKPRLKAPPGSPVALRYQENGHVTIPSNTPGKPENRGTVYVYGTTDPKPDDKFTSIHKVWTQDGTGGDRRGMLLSVQNYDDGRCYQINDHKISKERQKQFPHENDTPQGQNLWCQHDLALPKNAPEGKPYTLYWVWDWPTIADEKNGIAGHQEIYTTCMDIDITSASKLKVVAQGEPSTLKFAEGQDLGSAAIPTQFENLQAPTIPGDLGSGYSPPPSTPSTAASQEPLPTSGKPVPSPSSASEPETRPDPAGDCGYPPVPVAATQVPDTSPSDTLPAIVPLIPSTPVSGSSLVPMLTASPEPSTTDNKGGNVFTIIPGTLVLPTESTFATLSPTPTASPAQPFTNSGSGQKSVTSLIFPSPEGDASPSPSGGPLFLTILGSGPATAVTATSPSVSLSDVVTPNPPSTLGSSPTPSYDGGPGFAPLTLDPDGNLPDPSPSTTEIAATTPTNPTTLDYPEDSSQTPQPTRSDPESNPPAIIPLLPNRPSNSFPASNSPSNVLPTVAESPTSTQPQFLVSTVTVTAIKTVYPTSPPDSPLPTPPTPTPTAHAQAQGQAKAQTAPTAISPSSGFIVSIRPSAPSPPPSPSLQAAELPPRESPEPDCVSDHDNGSFPPPTPTLALESAPPPPPPSQPSPSGPRKRAFRTLSSRFRKNLAEIRAGSRVV</sequence>
<feature type="compositionally biased region" description="Pro residues" evidence="1">
    <location>
        <begin position="633"/>
        <end position="647"/>
    </location>
</feature>
<dbReference type="Proteomes" id="UP000670092">
    <property type="component" value="Unassembled WGS sequence"/>
</dbReference>
<dbReference type="InterPro" id="IPR055915">
    <property type="entry name" value="DUF7492"/>
</dbReference>
<feature type="compositionally biased region" description="Polar residues" evidence="1">
    <location>
        <begin position="491"/>
        <end position="503"/>
    </location>
</feature>
<dbReference type="VEuPathDB" id="FungiDB:I7I52_01107"/>
<dbReference type="OrthoDB" id="64281at2759"/>
<feature type="region of interest" description="Disordered" evidence="1">
    <location>
        <begin position="435"/>
        <end position="477"/>
    </location>
</feature>
<feature type="compositionally biased region" description="Low complexity" evidence="1">
    <location>
        <begin position="509"/>
        <end position="518"/>
    </location>
</feature>
<feature type="compositionally biased region" description="Polar residues" evidence="1">
    <location>
        <begin position="541"/>
        <end position="571"/>
    </location>
</feature>
<dbReference type="AlphaFoldDB" id="A0A8H7Z2T9"/>
<feature type="signal peptide" evidence="2">
    <location>
        <begin position="1"/>
        <end position="23"/>
    </location>
</feature>
<feature type="compositionally biased region" description="Basic and acidic residues" evidence="1">
    <location>
        <begin position="696"/>
        <end position="711"/>
    </location>
</feature>
<feature type="compositionally biased region" description="Pro residues" evidence="1">
    <location>
        <begin position="726"/>
        <end position="738"/>
    </location>
</feature>
<dbReference type="EMBL" id="JAEVHI010000001">
    <property type="protein sequence ID" value="KAG5303190.1"/>
    <property type="molecule type" value="Genomic_DNA"/>
</dbReference>
<feature type="chain" id="PRO_5034232824" description="DUF7492 domain-containing protein" evidence="2">
    <location>
        <begin position="24"/>
        <end position="766"/>
    </location>
</feature>